<dbReference type="Pfam" id="PF13673">
    <property type="entry name" value="Acetyltransf_10"/>
    <property type="match status" value="1"/>
</dbReference>
<dbReference type="SUPFAM" id="SSF55729">
    <property type="entry name" value="Acyl-CoA N-acyltransferases (Nat)"/>
    <property type="match status" value="1"/>
</dbReference>
<sequence length="165" mass="18403">MSPEPQHDRRPQVHRSTSAEIDAATLYRILRLRVDVFVVEQACPYPEIDGRDLEPSTRQFWITESGEPDDDAVLATLRLLEEPPGADGGTVYRIGRACTARAHRGRGLVARLLTVALDEVGDHPCRIEAQAYLTEMYGKFGFVAEGDEYLEDGIPHVSMLRSGPR</sequence>
<gene>
    <name evidence="2" type="ORF">JTZ10_18995</name>
</gene>
<dbReference type="AlphaFoldDB" id="A0AAW4G9H1"/>
<dbReference type="Gene3D" id="3.40.630.30">
    <property type="match status" value="1"/>
</dbReference>
<dbReference type="GO" id="GO:0016747">
    <property type="term" value="F:acyltransferase activity, transferring groups other than amino-acyl groups"/>
    <property type="evidence" value="ECO:0007669"/>
    <property type="project" value="InterPro"/>
</dbReference>
<dbReference type="PROSITE" id="PS51186">
    <property type="entry name" value="GNAT"/>
    <property type="match status" value="1"/>
</dbReference>
<reference evidence="2" key="1">
    <citation type="submission" date="2021-02" db="EMBL/GenBank/DDBJ databases">
        <title>Taxonomy, biology and ecology of Rhodococcus bacteria occurring in California pistachio and other woody hosts as revealed by genome sequence analyses.</title>
        <authorList>
            <person name="Riely B."/>
            <person name="Gai Y."/>
        </authorList>
    </citation>
    <scope>NUCLEOTIDE SEQUENCE</scope>
    <source>
        <strain evidence="2">BP-295</strain>
    </source>
</reference>
<proteinExistence type="predicted"/>
<evidence type="ECO:0000313" key="3">
    <source>
        <dbReference type="Proteomes" id="UP001195196"/>
    </source>
</evidence>
<protein>
    <submittedName>
        <fullName evidence="2">GNAT family N-acetyltransferase</fullName>
    </submittedName>
</protein>
<dbReference type="InterPro" id="IPR000182">
    <property type="entry name" value="GNAT_dom"/>
</dbReference>
<dbReference type="EMBL" id="JAFFGU010000012">
    <property type="protein sequence ID" value="MBM7279838.1"/>
    <property type="molecule type" value="Genomic_DNA"/>
</dbReference>
<accession>A0AAW4G9H1</accession>
<name>A0AAW4G9H1_GORRU</name>
<dbReference type="RefSeq" id="WP_204718656.1">
    <property type="nucleotide sequence ID" value="NZ_JAFFGU010000012.1"/>
</dbReference>
<evidence type="ECO:0000313" key="2">
    <source>
        <dbReference type="EMBL" id="MBM7279838.1"/>
    </source>
</evidence>
<feature type="domain" description="N-acetyltransferase" evidence="1">
    <location>
        <begin position="16"/>
        <end position="164"/>
    </location>
</feature>
<organism evidence="2 3">
    <name type="scientific">Gordonia rubripertincta</name>
    <name type="common">Rhodococcus corallinus</name>
    <dbReference type="NCBI Taxonomy" id="36822"/>
    <lineage>
        <taxon>Bacteria</taxon>
        <taxon>Bacillati</taxon>
        <taxon>Actinomycetota</taxon>
        <taxon>Actinomycetes</taxon>
        <taxon>Mycobacteriales</taxon>
        <taxon>Gordoniaceae</taxon>
        <taxon>Gordonia</taxon>
    </lineage>
</organism>
<comment type="caution">
    <text evidence="2">The sequence shown here is derived from an EMBL/GenBank/DDBJ whole genome shotgun (WGS) entry which is preliminary data.</text>
</comment>
<dbReference type="Proteomes" id="UP001195196">
    <property type="component" value="Unassembled WGS sequence"/>
</dbReference>
<evidence type="ECO:0000259" key="1">
    <source>
        <dbReference type="PROSITE" id="PS51186"/>
    </source>
</evidence>
<dbReference type="InterPro" id="IPR016181">
    <property type="entry name" value="Acyl_CoA_acyltransferase"/>
</dbReference>